<dbReference type="Gene3D" id="1.10.10.10">
    <property type="entry name" value="Winged helix-like DNA-binding domain superfamily/Winged helix DNA-binding domain"/>
    <property type="match status" value="1"/>
</dbReference>
<dbReference type="InterPro" id="IPR041118">
    <property type="entry name" value="Rx_N"/>
</dbReference>
<dbReference type="InterPro" id="IPR056789">
    <property type="entry name" value="LRR_R13L1-DRL21"/>
</dbReference>
<feature type="domain" description="Disease resistance protein winged helix" evidence="8">
    <location>
        <begin position="436"/>
        <end position="506"/>
    </location>
</feature>
<dbReference type="SUPFAM" id="SSF52058">
    <property type="entry name" value="L domain-like"/>
    <property type="match status" value="1"/>
</dbReference>
<evidence type="ECO:0000259" key="6">
    <source>
        <dbReference type="Pfam" id="PF00931"/>
    </source>
</evidence>
<dbReference type="InterPro" id="IPR036388">
    <property type="entry name" value="WH-like_DNA-bd_sf"/>
</dbReference>
<keyword evidence="4" id="KW-0611">Plant defense</keyword>
<dbReference type="PRINTS" id="PR00364">
    <property type="entry name" value="DISEASERSIST"/>
</dbReference>
<dbReference type="Pfam" id="PF13855">
    <property type="entry name" value="LRR_8"/>
    <property type="match status" value="1"/>
</dbReference>
<feature type="domain" description="R13L1/DRL21-like LRR repeat region" evidence="9">
    <location>
        <begin position="684"/>
        <end position="811"/>
    </location>
</feature>
<dbReference type="GO" id="GO:0006952">
    <property type="term" value="P:defense response"/>
    <property type="evidence" value="ECO:0007669"/>
    <property type="project" value="UniProtKB-KW"/>
</dbReference>
<evidence type="ECO:0000259" key="8">
    <source>
        <dbReference type="Pfam" id="PF23559"/>
    </source>
</evidence>
<dbReference type="InParanoid" id="A0A2G5F8B5"/>
<keyword evidence="11" id="KW-1185">Reference proteome</keyword>
<dbReference type="SMART" id="SM00369">
    <property type="entry name" value="LRR_TYP"/>
    <property type="match status" value="2"/>
</dbReference>
<evidence type="ECO:0000256" key="3">
    <source>
        <dbReference type="ARBA" id="ARBA00022741"/>
    </source>
</evidence>
<evidence type="ECO:0000313" key="11">
    <source>
        <dbReference type="Proteomes" id="UP000230069"/>
    </source>
</evidence>
<dbReference type="Gene3D" id="3.80.10.10">
    <property type="entry name" value="Ribonuclease Inhibitor"/>
    <property type="match status" value="2"/>
</dbReference>
<evidence type="ECO:0000259" key="9">
    <source>
        <dbReference type="Pfam" id="PF25019"/>
    </source>
</evidence>
<evidence type="ECO:0000256" key="5">
    <source>
        <dbReference type="ARBA" id="ARBA00022840"/>
    </source>
</evidence>
<reference evidence="10 11" key="1">
    <citation type="submission" date="2017-09" db="EMBL/GenBank/DDBJ databases">
        <title>WGS assembly of Aquilegia coerulea Goldsmith.</title>
        <authorList>
            <person name="Hodges S."/>
            <person name="Kramer E."/>
            <person name="Nordborg M."/>
            <person name="Tomkins J."/>
            <person name="Borevitz J."/>
            <person name="Derieg N."/>
            <person name="Yan J."/>
            <person name="Mihaltcheva S."/>
            <person name="Hayes R.D."/>
            <person name="Rokhsar D."/>
        </authorList>
    </citation>
    <scope>NUCLEOTIDE SEQUENCE [LARGE SCALE GENOMIC DNA]</scope>
    <source>
        <strain evidence="11">cv. Goldsmith</strain>
    </source>
</reference>
<dbReference type="AlphaFoldDB" id="A0A2G5F8B5"/>
<dbReference type="Pfam" id="PF18052">
    <property type="entry name" value="Rx_N"/>
    <property type="match status" value="1"/>
</dbReference>
<dbReference type="InterPro" id="IPR058922">
    <property type="entry name" value="WHD_DRP"/>
</dbReference>
<keyword evidence="3" id="KW-0547">Nucleotide-binding</keyword>
<dbReference type="PANTHER" id="PTHR36766:SF40">
    <property type="entry name" value="DISEASE RESISTANCE PROTEIN RGA3"/>
    <property type="match status" value="1"/>
</dbReference>
<dbReference type="InterPro" id="IPR038005">
    <property type="entry name" value="RX-like_CC"/>
</dbReference>
<dbReference type="Pfam" id="PF25019">
    <property type="entry name" value="LRR_R13L1-DRL21"/>
    <property type="match status" value="1"/>
</dbReference>
<dbReference type="InterPro" id="IPR032675">
    <property type="entry name" value="LRR_dom_sf"/>
</dbReference>
<keyword evidence="5" id="KW-0067">ATP-binding</keyword>
<dbReference type="GO" id="GO:0043531">
    <property type="term" value="F:ADP binding"/>
    <property type="evidence" value="ECO:0007669"/>
    <property type="project" value="InterPro"/>
</dbReference>
<dbReference type="Gene3D" id="3.40.50.300">
    <property type="entry name" value="P-loop containing nucleotide triphosphate hydrolases"/>
    <property type="match status" value="1"/>
</dbReference>
<evidence type="ECO:0000256" key="1">
    <source>
        <dbReference type="ARBA" id="ARBA00022614"/>
    </source>
</evidence>
<dbReference type="EMBL" id="KZ305018">
    <property type="protein sequence ID" value="PIA64238.1"/>
    <property type="molecule type" value="Genomic_DNA"/>
</dbReference>
<dbReference type="OrthoDB" id="5279713at2759"/>
<dbReference type="GO" id="GO:0051707">
    <property type="term" value="P:response to other organism"/>
    <property type="evidence" value="ECO:0007669"/>
    <property type="project" value="UniProtKB-ARBA"/>
</dbReference>
<dbReference type="SUPFAM" id="SSF52540">
    <property type="entry name" value="P-loop containing nucleoside triphosphate hydrolases"/>
    <property type="match status" value="1"/>
</dbReference>
<dbReference type="CDD" id="cd14798">
    <property type="entry name" value="RX-CC_like"/>
    <property type="match status" value="1"/>
</dbReference>
<name>A0A2G5F8B5_AQUCA</name>
<dbReference type="InterPro" id="IPR042197">
    <property type="entry name" value="Apaf_helical"/>
</dbReference>
<evidence type="ECO:0000259" key="7">
    <source>
        <dbReference type="Pfam" id="PF18052"/>
    </source>
</evidence>
<dbReference type="Pfam" id="PF23559">
    <property type="entry name" value="WHD_DRP"/>
    <property type="match status" value="1"/>
</dbReference>
<dbReference type="PANTHER" id="PTHR36766">
    <property type="entry name" value="PLANT BROAD-SPECTRUM MILDEW RESISTANCE PROTEIN RPW8"/>
    <property type="match status" value="1"/>
</dbReference>
<dbReference type="Gene3D" id="1.20.5.4130">
    <property type="match status" value="1"/>
</dbReference>
<sequence length="1043" mass="118566">MAEALVSAVLEHLVTPAIEQVTEEVRLVRSVGNEIKSLVEELGKIKSLLEDAEKKQIHDKSVKAWFEELKGIAYDVDDVLDEWHTRILQQIATSDDSSTSKQNKKKVFACFSSPFNRSQPVLVRYRIAHRIKDLRQQLDTNAKIIPGLQLIASQPSHHHEDLPSRQIISSFVDPSKIYGRDHEKAEIMSWLRSQQEAKVSVMSVVGTPGFGKTALVQLVFHQENDKNTFDPTMWVSVSEPVDLQRLAKEIIESATGKKPEVDGLEALLRHLSDTVKGKMFMLILDDVWPKYLEHWWEQLKSSLDSGAQGSKIIITTRYQKVADVVESSCIILLRELQDEDCRSLFKRIAFSRRSANNHHNLEGIGEEIVKKCKGVPLAIKTIASLMQDKQTIHEWESVRDSDVWEHVGEKLLPSLLLSYHAFPSYLKQCFMYCAVIPKDTLMKKDTLVKLWMAQGFLGSNGGKELETVGGAYFDELAMRSFFQDFEKDGDGSVVSCKIHDLVHDFAQSLTITECCVIQMNDKETCNSKVRHLTAPDTENPSISKVQKNLRTLITLSLSDSTDVCKLFRQLTCLRTLDLNGSKLEELPKEVELLLHLRYLDLSETNLTELPESLCKLYNLQTLKLDYCLDLCKLPNGIGELSNLRHFDMEMTIELKYFPKGIERLSCLRTLNKFVVSGATGGCRIGELGNLIHLGGDLRIEGLWQVENMIEAQQAGLQEKKNLDSLILNFEGGGGGEFTSADDREKMEGVLKGLQPHNNLKKLEIYEYPGLTVNLEICIHLRHLNFSYCRNITSLPADLGKLQFLEYLEIRSVYEMKDVSFQLLKISGNGDSSSSSSSLELFPKLQFLKLSYLRKWEEEEEENERIDRFSIMPCLLELKIDFCPKLKVVPHYMMFSQTLRKLSIYNCPRLSGMKPCLPPLLEELSLWRDVGVLSSSLFPINNNSYPNLKSVIIGSSEISSLPQGLNQFTSLQKLRLSSCEYLDFKPEEEFRHLHTLPTLTITIEHCPLLKERSSRDDWANLSNFPKIIIEPAYDYDSGSDSDSK</sequence>
<evidence type="ECO:0000313" key="10">
    <source>
        <dbReference type="EMBL" id="PIA64238.1"/>
    </source>
</evidence>
<accession>A0A2G5F8B5</accession>
<gene>
    <name evidence="10" type="ORF">AQUCO_00100018v1</name>
</gene>
<protein>
    <recommendedName>
        <fullName evidence="12">AAA+ ATPase domain-containing protein</fullName>
    </recommendedName>
</protein>
<dbReference type="FunFam" id="1.10.10.10:FF:000322">
    <property type="entry name" value="Probable disease resistance protein At1g63360"/>
    <property type="match status" value="1"/>
</dbReference>
<dbReference type="Gene3D" id="1.10.8.430">
    <property type="entry name" value="Helical domain of apoptotic protease-activating factors"/>
    <property type="match status" value="1"/>
</dbReference>
<dbReference type="InterPro" id="IPR027417">
    <property type="entry name" value="P-loop_NTPase"/>
</dbReference>
<dbReference type="Proteomes" id="UP000230069">
    <property type="component" value="Unassembled WGS sequence"/>
</dbReference>
<feature type="domain" description="NB-ARC" evidence="6">
    <location>
        <begin position="182"/>
        <end position="353"/>
    </location>
</feature>
<keyword evidence="1" id="KW-0433">Leucine-rich repeat</keyword>
<dbReference type="InterPro" id="IPR001611">
    <property type="entry name" value="Leu-rich_rpt"/>
</dbReference>
<dbReference type="STRING" id="218851.A0A2G5F8B5"/>
<evidence type="ECO:0000256" key="4">
    <source>
        <dbReference type="ARBA" id="ARBA00022821"/>
    </source>
</evidence>
<evidence type="ECO:0000256" key="2">
    <source>
        <dbReference type="ARBA" id="ARBA00022737"/>
    </source>
</evidence>
<keyword evidence="2" id="KW-0677">Repeat</keyword>
<dbReference type="GO" id="GO:0005524">
    <property type="term" value="F:ATP binding"/>
    <property type="evidence" value="ECO:0007669"/>
    <property type="project" value="UniProtKB-KW"/>
</dbReference>
<organism evidence="10 11">
    <name type="scientific">Aquilegia coerulea</name>
    <name type="common">Rocky mountain columbine</name>
    <dbReference type="NCBI Taxonomy" id="218851"/>
    <lineage>
        <taxon>Eukaryota</taxon>
        <taxon>Viridiplantae</taxon>
        <taxon>Streptophyta</taxon>
        <taxon>Embryophyta</taxon>
        <taxon>Tracheophyta</taxon>
        <taxon>Spermatophyta</taxon>
        <taxon>Magnoliopsida</taxon>
        <taxon>Ranunculales</taxon>
        <taxon>Ranunculaceae</taxon>
        <taxon>Thalictroideae</taxon>
        <taxon>Aquilegia</taxon>
    </lineage>
</organism>
<proteinExistence type="predicted"/>
<evidence type="ECO:0008006" key="12">
    <source>
        <dbReference type="Google" id="ProtNLM"/>
    </source>
</evidence>
<feature type="domain" description="Disease resistance N-terminal" evidence="7">
    <location>
        <begin position="6"/>
        <end position="99"/>
    </location>
</feature>
<dbReference type="Pfam" id="PF00931">
    <property type="entry name" value="NB-ARC"/>
    <property type="match status" value="1"/>
</dbReference>
<dbReference type="InterPro" id="IPR002182">
    <property type="entry name" value="NB-ARC"/>
</dbReference>
<dbReference type="InterPro" id="IPR003591">
    <property type="entry name" value="Leu-rich_rpt_typical-subtyp"/>
</dbReference>